<sequence length="82" mass="8864">MRSFAWGLVAHQISAIMSKHMTKPTAAIGGAKSPGWSTRSTVVSNVTTNSVIALSVRLREAVTQESCCRSPEANWHIALVNR</sequence>
<dbReference type="AlphaFoldDB" id="A0A1N7SGD3"/>
<gene>
    <name evidence="1" type="ORF">BN2475_650004</name>
</gene>
<reference evidence="1 2" key="1">
    <citation type="submission" date="2016-12" db="EMBL/GenBank/DDBJ databases">
        <authorList>
            <person name="Song W.-J."/>
            <person name="Kurnit D.M."/>
        </authorList>
    </citation>
    <scope>NUCLEOTIDE SEQUENCE [LARGE SCALE GENOMIC DNA]</scope>
    <source>
        <strain evidence="1 2">STM7296</strain>
    </source>
</reference>
<dbReference type="Proteomes" id="UP000187012">
    <property type="component" value="Unassembled WGS sequence"/>
</dbReference>
<accession>A0A1N7SGD3</accession>
<organism evidence="1 2">
    <name type="scientific">Paraburkholderia ribeironis</name>
    <dbReference type="NCBI Taxonomy" id="1247936"/>
    <lineage>
        <taxon>Bacteria</taxon>
        <taxon>Pseudomonadati</taxon>
        <taxon>Pseudomonadota</taxon>
        <taxon>Betaproteobacteria</taxon>
        <taxon>Burkholderiales</taxon>
        <taxon>Burkholderiaceae</taxon>
        <taxon>Paraburkholderia</taxon>
    </lineage>
</organism>
<evidence type="ECO:0000313" key="1">
    <source>
        <dbReference type="EMBL" id="SIT46453.1"/>
    </source>
</evidence>
<evidence type="ECO:0000313" key="2">
    <source>
        <dbReference type="Proteomes" id="UP000187012"/>
    </source>
</evidence>
<keyword evidence="2" id="KW-1185">Reference proteome</keyword>
<name>A0A1N7SGD3_9BURK</name>
<proteinExistence type="predicted"/>
<dbReference type="EMBL" id="CYGX02000065">
    <property type="protein sequence ID" value="SIT46453.1"/>
    <property type="molecule type" value="Genomic_DNA"/>
</dbReference>
<protein>
    <submittedName>
        <fullName evidence="1">Uncharacterized protein</fullName>
    </submittedName>
</protein>